<evidence type="ECO:0000313" key="2">
    <source>
        <dbReference type="Proteomes" id="UP001054945"/>
    </source>
</evidence>
<dbReference type="Proteomes" id="UP001054945">
    <property type="component" value="Unassembled WGS sequence"/>
</dbReference>
<evidence type="ECO:0000313" key="1">
    <source>
        <dbReference type="EMBL" id="GIY41468.1"/>
    </source>
</evidence>
<accession>A0AAV4T482</accession>
<proteinExistence type="predicted"/>
<protein>
    <submittedName>
        <fullName evidence="1">Uncharacterized protein</fullName>
    </submittedName>
</protein>
<organism evidence="1 2">
    <name type="scientific">Caerostris extrusa</name>
    <name type="common">Bark spider</name>
    <name type="synonym">Caerostris bankana</name>
    <dbReference type="NCBI Taxonomy" id="172846"/>
    <lineage>
        <taxon>Eukaryota</taxon>
        <taxon>Metazoa</taxon>
        <taxon>Ecdysozoa</taxon>
        <taxon>Arthropoda</taxon>
        <taxon>Chelicerata</taxon>
        <taxon>Arachnida</taxon>
        <taxon>Araneae</taxon>
        <taxon>Araneomorphae</taxon>
        <taxon>Entelegynae</taxon>
        <taxon>Araneoidea</taxon>
        <taxon>Araneidae</taxon>
        <taxon>Caerostris</taxon>
    </lineage>
</organism>
<comment type="caution">
    <text evidence="1">The sequence shown here is derived from an EMBL/GenBank/DDBJ whole genome shotgun (WGS) entry which is preliminary data.</text>
</comment>
<reference evidence="1 2" key="1">
    <citation type="submission" date="2021-06" db="EMBL/GenBank/DDBJ databases">
        <title>Caerostris extrusa draft genome.</title>
        <authorList>
            <person name="Kono N."/>
            <person name="Arakawa K."/>
        </authorList>
    </citation>
    <scope>NUCLEOTIDE SEQUENCE [LARGE SCALE GENOMIC DNA]</scope>
</reference>
<dbReference type="EMBL" id="BPLR01010716">
    <property type="protein sequence ID" value="GIY41468.1"/>
    <property type="molecule type" value="Genomic_DNA"/>
</dbReference>
<sequence>MVSGSGGGYGNINAIPGSQGGVWGGNTYDRFGTGYQGNNKGVSNPRVNNISSKGWSGARSERVNYFPNQKGYCKLHSLVQEELQNQQLGHSLKIRTFCFVG</sequence>
<dbReference type="AlphaFoldDB" id="A0AAV4T482"/>
<keyword evidence="2" id="KW-1185">Reference proteome</keyword>
<name>A0AAV4T482_CAEEX</name>
<gene>
    <name evidence="1" type="primary">AVEN_125117_1</name>
    <name evidence="1" type="ORF">CEXT_74671</name>
</gene>